<name>A0ABX6S379_9BACI</name>
<accession>A0ABX6S379</accession>
<reference evidence="2 3" key="1">
    <citation type="submission" date="2020-06" db="EMBL/GenBank/DDBJ databases">
        <title>Metabacillus dokdonensis sp. nov., isolated from the rhizosphere of Elymus tsukushiensis, a plant native to the Dokdo Islands, Republic of Korea.</title>
        <authorList>
            <person name="Lee S.Y."/>
            <person name="Hwang Y.J."/>
            <person name="Son J.S."/>
            <person name="Ghim S.Y."/>
        </authorList>
    </citation>
    <scope>NUCLEOTIDE SEQUENCE [LARGE SCALE GENOMIC DNA]</scope>
    <source>
        <strain evidence="2 3">KUDC1714</strain>
    </source>
</reference>
<gene>
    <name evidence="2" type="ORF">HUW50_13830</name>
</gene>
<dbReference type="Proteomes" id="UP000515490">
    <property type="component" value="Chromosome"/>
</dbReference>
<feature type="domain" description="DUF7852" evidence="1">
    <location>
        <begin position="36"/>
        <end position="117"/>
    </location>
</feature>
<evidence type="ECO:0000313" key="3">
    <source>
        <dbReference type="Proteomes" id="UP000515490"/>
    </source>
</evidence>
<dbReference type="InterPro" id="IPR057174">
    <property type="entry name" value="DUF7852"/>
</dbReference>
<dbReference type="InterPro" id="IPR054845">
    <property type="entry name" value="Exosporium_prot_C"/>
</dbReference>
<keyword evidence="3" id="KW-1185">Reference proteome</keyword>
<organism evidence="2 3">
    <name type="scientific">Metabacillus elymi</name>
    <dbReference type="NCBI Taxonomy" id="2745198"/>
    <lineage>
        <taxon>Bacteria</taxon>
        <taxon>Bacillati</taxon>
        <taxon>Bacillota</taxon>
        <taxon>Bacilli</taxon>
        <taxon>Bacillales</taxon>
        <taxon>Bacillaceae</taxon>
        <taxon>Metabacillus</taxon>
    </lineage>
</organism>
<dbReference type="RefSeq" id="WP_185652906.1">
    <property type="nucleotide sequence ID" value="NZ_CP055263.1"/>
</dbReference>
<sequence length="253" mass="28180">MNKDKNCVDVNQSASVSHCDNVAVPPATAPAGTTIIKVPVTLAEREISSSLVANIHFPDPVLEIKDIKKRVKIVQCRLLTPPAPTAEPTFSAGPFQLFLKGFVRKNIQYATPCPNSSGSCVSSEIKSLTVDVPFECVTTVTLDEPVQLPQVGTRTEFDFFREQKLGHGFPEKDHLLSSDLSQFHQESTQFYNELPFCELLSSSITEWDEAIDRKPLPGNAPFEEGTFQEIVEKMFLRFTIKILQKQQVRITAL</sequence>
<dbReference type="NCBIfam" id="NF045794">
    <property type="entry name" value="CsxC_fam"/>
    <property type="match status" value="1"/>
</dbReference>
<evidence type="ECO:0000313" key="2">
    <source>
        <dbReference type="EMBL" id="QNF28459.1"/>
    </source>
</evidence>
<dbReference type="EMBL" id="CP055263">
    <property type="protein sequence ID" value="QNF28459.1"/>
    <property type="molecule type" value="Genomic_DNA"/>
</dbReference>
<dbReference type="Pfam" id="PF25250">
    <property type="entry name" value="DUF7852"/>
    <property type="match status" value="1"/>
</dbReference>
<protein>
    <submittedName>
        <fullName evidence="2">DUF3794 domain-containing protein</fullName>
    </submittedName>
</protein>
<proteinExistence type="predicted"/>
<evidence type="ECO:0000259" key="1">
    <source>
        <dbReference type="Pfam" id="PF25250"/>
    </source>
</evidence>